<gene>
    <name evidence="2" type="ORF">AW736_14950</name>
</gene>
<evidence type="ECO:0000313" key="3">
    <source>
        <dbReference type="Proteomes" id="UP000078486"/>
    </source>
</evidence>
<dbReference type="Gene3D" id="3.90.550.10">
    <property type="entry name" value="Spore Coat Polysaccharide Biosynthesis Protein SpsA, Chain A"/>
    <property type="match status" value="1"/>
</dbReference>
<reference evidence="2 3" key="1">
    <citation type="submission" date="2016-01" db="EMBL/GenBank/DDBJ databases">
        <title>High potential of lignocellulose degradation of a new Verrucomicrobia species.</title>
        <authorList>
            <person name="Wang Y."/>
            <person name="Shi Y."/>
            <person name="Qiu Z."/>
            <person name="Liu S."/>
            <person name="Yang H."/>
        </authorList>
    </citation>
    <scope>NUCLEOTIDE SEQUENCE [LARGE SCALE GENOMIC DNA]</scope>
    <source>
        <strain evidence="2 3">TSB47</strain>
    </source>
</reference>
<dbReference type="STRING" id="1184151.AW736_14950"/>
<feature type="domain" description="Glycosyltransferase 2-like" evidence="1">
    <location>
        <begin position="9"/>
        <end position="130"/>
    </location>
</feature>
<dbReference type="RefSeq" id="WP_068770967.1">
    <property type="nucleotide sequence ID" value="NZ_CP109796.1"/>
</dbReference>
<dbReference type="EMBL" id="LRRQ01000106">
    <property type="protein sequence ID" value="OAM89089.1"/>
    <property type="molecule type" value="Genomic_DNA"/>
</dbReference>
<protein>
    <recommendedName>
        <fullName evidence="1">Glycosyltransferase 2-like domain-containing protein</fullName>
    </recommendedName>
</protein>
<dbReference type="InterPro" id="IPR001173">
    <property type="entry name" value="Glyco_trans_2-like"/>
</dbReference>
<accession>A0A178IIT2</accession>
<organism evidence="2 3">
    <name type="scientific">Termitidicoccus mucosus</name>
    <dbReference type="NCBI Taxonomy" id="1184151"/>
    <lineage>
        <taxon>Bacteria</taxon>
        <taxon>Pseudomonadati</taxon>
        <taxon>Verrucomicrobiota</taxon>
        <taxon>Opitutia</taxon>
        <taxon>Opitutales</taxon>
        <taxon>Opitutaceae</taxon>
        <taxon>Termitidicoccus</taxon>
    </lineage>
</organism>
<dbReference type="SUPFAM" id="SSF53448">
    <property type="entry name" value="Nucleotide-diphospho-sugar transferases"/>
    <property type="match status" value="1"/>
</dbReference>
<name>A0A178IIT2_9BACT</name>
<evidence type="ECO:0000259" key="1">
    <source>
        <dbReference type="Pfam" id="PF00535"/>
    </source>
</evidence>
<comment type="caution">
    <text evidence="2">The sequence shown here is derived from an EMBL/GenBank/DDBJ whole genome shotgun (WGS) entry which is preliminary data.</text>
</comment>
<evidence type="ECO:0000313" key="2">
    <source>
        <dbReference type="EMBL" id="OAM89089.1"/>
    </source>
</evidence>
<dbReference type="Pfam" id="PF00535">
    <property type="entry name" value="Glycos_transf_2"/>
    <property type="match status" value="1"/>
</dbReference>
<dbReference type="InterPro" id="IPR029044">
    <property type="entry name" value="Nucleotide-diphossugar_trans"/>
</dbReference>
<dbReference type="PANTHER" id="PTHR43685">
    <property type="entry name" value="GLYCOSYLTRANSFERASE"/>
    <property type="match status" value="1"/>
</dbReference>
<dbReference type="Proteomes" id="UP000078486">
    <property type="component" value="Unassembled WGS sequence"/>
</dbReference>
<proteinExistence type="predicted"/>
<dbReference type="AlphaFoldDB" id="A0A178IIT2"/>
<dbReference type="InterPro" id="IPR050834">
    <property type="entry name" value="Glycosyltransf_2"/>
</dbReference>
<keyword evidence="3" id="KW-1185">Reference proteome</keyword>
<dbReference type="PANTHER" id="PTHR43685:SF2">
    <property type="entry name" value="GLYCOSYLTRANSFERASE 2-LIKE DOMAIN-CONTAINING PROTEIN"/>
    <property type="match status" value="1"/>
</dbReference>
<dbReference type="CDD" id="cd00761">
    <property type="entry name" value="Glyco_tranf_GTA_type"/>
    <property type="match status" value="1"/>
</dbReference>
<sequence length="332" mass="37889">MQLSANDISIGVTMYRRLDFLEQALASAVNQTVPVRVLLHDDGCLDRRALDRMLAKFGGRVEYHRNEANVRQFGNMNLAIRRSPTPWISVLHDDDMLAPDFVERILEVAPEVDSCALFCGATTFVSRDGEPFFHKNECPPGARWRMVPLREFAAKNQFAFPGQLMHRETALALGGFPQNSVYSGDWDMWFRLALAGGAAQLAATLSFYRSHESDGRYTSESNRSGRKAACCAMQVKRNLARLRASGQSVEFDRAEWLEKYGPLYRELLLNAPRMPRWLLRYNRRILLRTRPATHSARMLHWMSRLLGNSGMRLAGRAHLLRGRLGMRMPQTF</sequence>